<protein>
    <submittedName>
        <fullName evidence="1">Uncharacterized protein</fullName>
    </submittedName>
</protein>
<dbReference type="AlphaFoldDB" id="A0AAV1S4H7"/>
<sequence>MTKGGQDRWFNISIKKLLGKNHIQSWEVVSSGLKEWIFQQLKDKRSRYSYRMCSHDPSMNDLHEILSKRGDQVIGGERCLENFGWSVNCSDFNESLLMWHIATDICYHDEVRKKDGIGKERYKQNCNDVSKFSTEVETLISGAEWESFRFKFKTQVSDVSVLYGGSMLAQPLQRLETKDSWENKQCSFHPQ</sequence>
<dbReference type="EMBL" id="CAWUPB010001166">
    <property type="protein sequence ID" value="CAK7345018.1"/>
    <property type="molecule type" value="Genomic_DNA"/>
</dbReference>
<proteinExistence type="predicted"/>
<evidence type="ECO:0000313" key="2">
    <source>
        <dbReference type="Proteomes" id="UP001314170"/>
    </source>
</evidence>
<dbReference type="Proteomes" id="UP001314170">
    <property type="component" value="Unassembled WGS sequence"/>
</dbReference>
<keyword evidence="2" id="KW-1185">Reference proteome</keyword>
<comment type="caution">
    <text evidence="1">The sequence shown here is derived from an EMBL/GenBank/DDBJ whole genome shotgun (WGS) entry which is preliminary data.</text>
</comment>
<name>A0AAV1S4H7_9ROSI</name>
<gene>
    <name evidence="1" type="ORF">DCAF_LOCUS18053</name>
</gene>
<organism evidence="1 2">
    <name type="scientific">Dovyalis caffra</name>
    <dbReference type="NCBI Taxonomy" id="77055"/>
    <lineage>
        <taxon>Eukaryota</taxon>
        <taxon>Viridiplantae</taxon>
        <taxon>Streptophyta</taxon>
        <taxon>Embryophyta</taxon>
        <taxon>Tracheophyta</taxon>
        <taxon>Spermatophyta</taxon>
        <taxon>Magnoliopsida</taxon>
        <taxon>eudicotyledons</taxon>
        <taxon>Gunneridae</taxon>
        <taxon>Pentapetalae</taxon>
        <taxon>rosids</taxon>
        <taxon>fabids</taxon>
        <taxon>Malpighiales</taxon>
        <taxon>Salicaceae</taxon>
        <taxon>Flacourtieae</taxon>
        <taxon>Dovyalis</taxon>
    </lineage>
</organism>
<evidence type="ECO:0000313" key="1">
    <source>
        <dbReference type="EMBL" id="CAK7345018.1"/>
    </source>
</evidence>
<reference evidence="1 2" key="1">
    <citation type="submission" date="2024-01" db="EMBL/GenBank/DDBJ databases">
        <authorList>
            <person name="Waweru B."/>
        </authorList>
    </citation>
    <scope>NUCLEOTIDE SEQUENCE [LARGE SCALE GENOMIC DNA]</scope>
</reference>
<accession>A0AAV1S4H7</accession>